<proteinExistence type="predicted"/>
<feature type="transmembrane region" description="Helical" evidence="2">
    <location>
        <begin position="280"/>
        <end position="300"/>
    </location>
</feature>
<feature type="transmembrane region" description="Helical" evidence="2">
    <location>
        <begin position="100"/>
        <end position="119"/>
    </location>
</feature>
<dbReference type="AlphaFoldDB" id="A0A1Y5IK86"/>
<gene>
    <name evidence="3" type="ORF">BE221DRAFT_19213</name>
</gene>
<keyword evidence="2" id="KW-1133">Transmembrane helix</keyword>
<evidence type="ECO:0000313" key="3">
    <source>
        <dbReference type="EMBL" id="OUS48554.1"/>
    </source>
</evidence>
<feature type="transmembrane region" description="Helical" evidence="2">
    <location>
        <begin position="140"/>
        <end position="161"/>
    </location>
</feature>
<feature type="compositionally biased region" description="Low complexity" evidence="1">
    <location>
        <begin position="1"/>
        <end position="16"/>
    </location>
</feature>
<reference evidence="3" key="1">
    <citation type="submission" date="2017-04" db="EMBL/GenBank/DDBJ databases">
        <title>Population genomics of picophytoplankton unveils novel chromosome hypervariability.</title>
        <authorList>
            <consortium name="DOE Joint Genome Institute"/>
            <person name="Blanc-Mathieu R."/>
            <person name="Krasovec M."/>
            <person name="Hebrard M."/>
            <person name="Yau S."/>
            <person name="Desgranges E."/>
            <person name="Martin J."/>
            <person name="Schackwitz W."/>
            <person name="Kuo A."/>
            <person name="Salin G."/>
            <person name="Donnadieu C."/>
            <person name="Desdevises Y."/>
            <person name="Sanchez-Ferandin S."/>
            <person name="Moreau H."/>
            <person name="Rivals E."/>
            <person name="Grigoriev I.V."/>
            <person name="Grimsley N."/>
            <person name="Eyre-Walker A."/>
            <person name="Piganeau G."/>
        </authorList>
    </citation>
    <scope>NUCLEOTIDE SEQUENCE [LARGE SCALE GENOMIC DNA]</scope>
    <source>
        <strain evidence="3">RCC 1115</strain>
    </source>
</reference>
<feature type="transmembrane region" description="Helical" evidence="2">
    <location>
        <begin position="410"/>
        <end position="432"/>
    </location>
</feature>
<dbReference type="PANTHER" id="PTHR34289">
    <property type="entry name" value="PROTEIN, PUTATIVE (DUF819)-RELATED"/>
    <property type="match status" value="1"/>
</dbReference>
<feature type="compositionally biased region" description="Basic residues" evidence="1">
    <location>
        <begin position="17"/>
        <end position="29"/>
    </location>
</feature>
<feature type="region of interest" description="Disordered" evidence="1">
    <location>
        <begin position="1"/>
        <end position="43"/>
    </location>
</feature>
<dbReference type="EMBL" id="KZ155774">
    <property type="protein sequence ID" value="OUS48554.1"/>
    <property type="molecule type" value="Genomic_DNA"/>
</dbReference>
<dbReference type="PANTHER" id="PTHR34289:SF8">
    <property type="entry name" value="DUF819 DOMAIN-CONTAINING PROTEIN"/>
    <property type="match status" value="1"/>
</dbReference>
<dbReference type="Pfam" id="PF05684">
    <property type="entry name" value="DUF819"/>
    <property type="match status" value="1"/>
</dbReference>
<protein>
    <recommendedName>
        <fullName evidence="4">DUF819 domain-containing protein</fullName>
    </recommendedName>
</protein>
<evidence type="ECO:0000256" key="1">
    <source>
        <dbReference type="SAM" id="MobiDB-lite"/>
    </source>
</evidence>
<feature type="transmembrane region" description="Helical" evidence="2">
    <location>
        <begin position="320"/>
        <end position="338"/>
    </location>
</feature>
<dbReference type="Proteomes" id="UP000195557">
    <property type="component" value="Unassembled WGS sequence"/>
</dbReference>
<name>A0A1Y5IK86_OSTTA</name>
<feature type="transmembrane region" description="Helical" evidence="2">
    <location>
        <begin position="375"/>
        <end position="398"/>
    </location>
</feature>
<feature type="transmembrane region" description="Helical" evidence="2">
    <location>
        <begin position="167"/>
        <end position="188"/>
    </location>
</feature>
<feature type="transmembrane region" description="Helical" evidence="2">
    <location>
        <begin position="200"/>
        <end position="223"/>
    </location>
</feature>
<organism evidence="3">
    <name type="scientific">Ostreococcus tauri</name>
    <name type="common">Marine green alga</name>
    <dbReference type="NCBI Taxonomy" id="70448"/>
    <lineage>
        <taxon>Eukaryota</taxon>
        <taxon>Viridiplantae</taxon>
        <taxon>Chlorophyta</taxon>
        <taxon>Mamiellophyceae</taxon>
        <taxon>Mamiellales</taxon>
        <taxon>Bathycoccaceae</taxon>
        <taxon>Ostreococcus</taxon>
    </lineage>
</organism>
<evidence type="ECO:0008006" key="4">
    <source>
        <dbReference type="Google" id="ProtNLM"/>
    </source>
</evidence>
<evidence type="ECO:0000256" key="2">
    <source>
        <dbReference type="SAM" id="Phobius"/>
    </source>
</evidence>
<keyword evidence="2" id="KW-0812">Transmembrane</keyword>
<dbReference type="InterPro" id="IPR008537">
    <property type="entry name" value="DUF819"/>
</dbReference>
<dbReference type="eggNOG" id="ENOG502S0UK">
    <property type="taxonomic scope" value="Eukaryota"/>
</dbReference>
<sequence length="433" mass="44256">MSTFAASSSSRLQGSSRARRTRRRVSSRRRCGDGDRARSGTTTTAVASTEGVLAVLACAATFGQVLEENTSIGGRISAPVTAMGTASALATLGALPTASAAYDVVWGWLMPMGVVLALLERRGAMRREDSAESARVLGGFVVGAVGTVVGTLAAWFVVGRALGTEGWKIAACLCASYIGGSVNFAATAQAVDMMSSGGKALLSAGMAADNFAMACYLGVLFAIKTDGPDNVEGESTDGAPHEEHDEVTKSSIIASLAAALLILRASHAIAAMVGQVSFTLGIACLVAPIFSLATSVIVQSMSSVQKNLCSVLRFYGAQSMSGALMLMFFATLGAMADLRSVFTTLAGGSMLTFIGILLTVQLLFTLAVGHRIFKLPLWAVLIAANANVGGPATAAAMASAKGWKRAVSPAIVTGIFGYSIATFIGVAVGRAVA</sequence>
<feature type="transmembrane region" description="Helical" evidence="2">
    <location>
        <begin position="350"/>
        <end position="369"/>
    </location>
</feature>
<accession>A0A1Y5IK86</accession>
<keyword evidence="2" id="KW-0472">Membrane</keyword>